<dbReference type="GO" id="GO:0016787">
    <property type="term" value="F:hydrolase activity"/>
    <property type="evidence" value="ECO:0007669"/>
    <property type="project" value="UniProtKB-KW"/>
</dbReference>
<dbReference type="GO" id="GO:0046872">
    <property type="term" value="F:metal ion binding"/>
    <property type="evidence" value="ECO:0007669"/>
    <property type="project" value="UniProtKB-KW"/>
</dbReference>
<dbReference type="InterPro" id="IPR000286">
    <property type="entry name" value="HDACs"/>
</dbReference>
<dbReference type="Gene3D" id="3.40.800.20">
    <property type="entry name" value="Histone deacetylase domain"/>
    <property type="match status" value="1"/>
</dbReference>
<dbReference type="InterPro" id="IPR023801">
    <property type="entry name" value="His_deacetylse_dom"/>
</dbReference>
<keyword evidence="8" id="KW-1185">Reference proteome</keyword>
<dbReference type="PANTHER" id="PTHR10625">
    <property type="entry name" value="HISTONE DEACETYLASE HDAC1-RELATED"/>
    <property type="match status" value="1"/>
</dbReference>
<dbReference type="Proteomes" id="UP000007796">
    <property type="component" value="Unassembled WGS sequence"/>
</dbReference>
<gene>
    <name evidence="7" type="ORF">CMQ_5316</name>
</gene>
<dbReference type="AlphaFoldDB" id="F0XB88"/>
<dbReference type="HOGENOM" id="CLU_007727_8_3_1"/>
<dbReference type="SUPFAM" id="SSF52768">
    <property type="entry name" value="Arginase/deacetylase"/>
    <property type="match status" value="1"/>
</dbReference>
<dbReference type="Pfam" id="PF00850">
    <property type="entry name" value="Hist_deacetyl"/>
    <property type="match status" value="1"/>
</dbReference>
<keyword evidence="5" id="KW-0862">Zinc</keyword>
<dbReference type="InterPro" id="IPR023696">
    <property type="entry name" value="Ureohydrolase_dom_sf"/>
</dbReference>
<dbReference type="STRING" id="655863.F0XB88"/>
<dbReference type="GO" id="GO:0040029">
    <property type="term" value="P:epigenetic regulation of gene expression"/>
    <property type="evidence" value="ECO:0007669"/>
    <property type="project" value="TreeGrafter"/>
</dbReference>
<proteinExistence type="inferred from homology"/>
<evidence type="ECO:0000256" key="3">
    <source>
        <dbReference type="ARBA" id="ARBA00022723"/>
    </source>
</evidence>
<comment type="cofactor">
    <cofactor evidence="1">
        <name>Zn(2+)</name>
        <dbReference type="ChEBI" id="CHEBI:29105"/>
    </cofactor>
</comment>
<protein>
    <submittedName>
        <fullName evidence="7">Histone deacetylase superfamily</fullName>
    </submittedName>
</protein>
<dbReference type="OrthoDB" id="5232919at2759"/>
<organism evidence="8">
    <name type="scientific">Grosmannia clavigera (strain kw1407 / UAMH 11150)</name>
    <name type="common">Blue stain fungus</name>
    <name type="synonym">Graphiocladiella clavigera</name>
    <dbReference type="NCBI Taxonomy" id="655863"/>
    <lineage>
        <taxon>Eukaryota</taxon>
        <taxon>Fungi</taxon>
        <taxon>Dikarya</taxon>
        <taxon>Ascomycota</taxon>
        <taxon>Pezizomycotina</taxon>
        <taxon>Sordariomycetes</taxon>
        <taxon>Sordariomycetidae</taxon>
        <taxon>Ophiostomatales</taxon>
        <taxon>Ophiostomataceae</taxon>
        <taxon>Leptographium</taxon>
    </lineage>
</organism>
<evidence type="ECO:0000256" key="4">
    <source>
        <dbReference type="ARBA" id="ARBA00022801"/>
    </source>
</evidence>
<evidence type="ECO:0000259" key="6">
    <source>
        <dbReference type="Pfam" id="PF00850"/>
    </source>
</evidence>
<evidence type="ECO:0000313" key="7">
    <source>
        <dbReference type="EMBL" id="EFX05054.1"/>
    </source>
</evidence>
<dbReference type="InterPro" id="IPR037138">
    <property type="entry name" value="His_deacetylse_dom_sf"/>
</dbReference>
<keyword evidence="3" id="KW-0479">Metal-binding</keyword>
<evidence type="ECO:0000256" key="5">
    <source>
        <dbReference type="ARBA" id="ARBA00022833"/>
    </source>
</evidence>
<dbReference type="InParanoid" id="F0XB88"/>
<evidence type="ECO:0000313" key="8">
    <source>
        <dbReference type="Proteomes" id="UP000007796"/>
    </source>
</evidence>
<comment type="similarity">
    <text evidence="2">Belongs to the histone deacetylase family.</text>
</comment>
<dbReference type="EMBL" id="GL629756">
    <property type="protein sequence ID" value="EFX05054.1"/>
    <property type="molecule type" value="Genomic_DNA"/>
</dbReference>
<feature type="domain" description="Histone deacetylase" evidence="6">
    <location>
        <begin position="27"/>
        <end position="369"/>
    </location>
</feature>
<reference evidence="7 8" key="1">
    <citation type="journal article" date="2011" name="Proc. Natl. Acad. Sci. U.S.A.">
        <title>Genome and transcriptome analyses of the mountain pine beetle-fungal symbiont Grosmannia clavigera, a lodgepole pine pathogen.</title>
        <authorList>
            <person name="DiGuistini S."/>
            <person name="Wang Y."/>
            <person name="Liao N.Y."/>
            <person name="Taylor G."/>
            <person name="Tanguay P."/>
            <person name="Feau N."/>
            <person name="Henrissat B."/>
            <person name="Chan S.K."/>
            <person name="Hesse-Orce U."/>
            <person name="Alamouti S.M."/>
            <person name="Tsui C.K.M."/>
            <person name="Docking R.T."/>
            <person name="Levasseur A."/>
            <person name="Haridas S."/>
            <person name="Robertson G."/>
            <person name="Birol I."/>
            <person name="Holt R.A."/>
            <person name="Marra M.A."/>
            <person name="Hamelin R.C."/>
            <person name="Hirst M."/>
            <person name="Jones S.J.M."/>
            <person name="Bohlmann J."/>
            <person name="Breuil C."/>
        </authorList>
    </citation>
    <scope>NUCLEOTIDE SEQUENCE [LARGE SCALE GENOMIC DNA]</scope>
    <source>
        <strain evidence="8">kw1407 / UAMH 11150</strain>
    </source>
</reference>
<evidence type="ECO:0000256" key="1">
    <source>
        <dbReference type="ARBA" id="ARBA00001947"/>
    </source>
</evidence>
<evidence type="ECO:0000256" key="2">
    <source>
        <dbReference type="ARBA" id="ARBA00005947"/>
    </source>
</evidence>
<dbReference type="PANTHER" id="PTHR10625:SF17">
    <property type="entry name" value="HISTONE DEACETYLASE 8"/>
    <property type="match status" value="1"/>
</dbReference>
<keyword evidence="4" id="KW-0378">Hydrolase</keyword>
<accession>F0XB88</accession>
<dbReference type="eggNOG" id="KOG1343">
    <property type="taxonomic scope" value="Eukaryota"/>
</dbReference>
<sequence>MLVLHDEATLRHKTVEILGAKFINALECPERIANILQAVKENGQHKVLTFDAAQQIADDGIITDSLLSKMISDSHDAAYLTHLRTIHKEWVVLGNIKEDESVIPECFPVSGLIGKGGNLSVPQDSFARPGYFSFDLSAGVCKDTWLSACASANLAVEAARSVVSSKGDEKRVEGQTNGTCKNVLALCRPPGHHCTTRLAGGYCYINNAVVAVHALRHFGVKSDMAILDLDFHHGNGTQDYFYGDVSVLYVSLHGDGEYPYYSGSTSEIGEGSGTGFNVNLPLPVCSSITTYLDTLKVAIERLETYAPEYLIVSLGFDTFHLDPLGSFDLHTEHYEEIASAIRQAEGLRNVSSVILLEGGYVLDDLGPNILSFLRGWDSSS</sequence>
<dbReference type="PRINTS" id="PR01270">
    <property type="entry name" value="HDASUPER"/>
</dbReference>
<dbReference type="RefSeq" id="XP_014174536.1">
    <property type="nucleotide sequence ID" value="XM_014319061.1"/>
</dbReference>
<name>F0XB88_GROCL</name>
<dbReference type="GeneID" id="25978625"/>
<dbReference type="GO" id="GO:0004407">
    <property type="term" value="F:histone deacetylase activity"/>
    <property type="evidence" value="ECO:0007669"/>
    <property type="project" value="TreeGrafter"/>
</dbReference>